<dbReference type="InterPro" id="IPR039417">
    <property type="entry name" value="Peptidase_C1A_papain-like"/>
</dbReference>
<protein>
    <recommendedName>
        <fullName evidence="12">Cathepsin L</fullName>
    </recommendedName>
</protein>
<keyword evidence="2" id="KW-0645">Protease</keyword>
<dbReference type="InterPro" id="IPR025660">
    <property type="entry name" value="Pept_his_AS"/>
</dbReference>
<keyword evidence="6" id="KW-1015">Disulfide bond</keyword>
<dbReference type="AlphaFoldDB" id="A0AAD9NZY6"/>
<evidence type="ECO:0000256" key="3">
    <source>
        <dbReference type="ARBA" id="ARBA00022801"/>
    </source>
</evidence>
<dbReference type="SMART" id="SM00848">
    <property type="entry name" value="Inhibitor_I29"/>
    <property type="match status" value="1"/>
</dbReference>
<comment type="similarity">
    <text evidence="1">Belongs to the peptidase C1 family.</text>
</comment>
<name>A0AAD9NZY6_RIDPI</name>
<keyword evidence="11" id="KW-1185">Reference proteome</keyword>
<dbReference type="InterPro" id="IPR000169">
    <property type="entry name" value="Pept_cys_AS"/>
</dbReference>
<dbReference type="FunFam" id="3.90.70.10:FF:000006">
    <property type="entry name" value="Cathepsin S"/>
    <property type="match status" value="1"/>
</dbReference>
<dbReference type="InterPro" id="IPR013128">
    <property type="entry name" value="Peptidase_C1A"/>
</dbReference>
<keyword evidence="4" id="KW-0788">Thiol protease</keyword>
<dbReference type="PROSITE" id="PS00139">
    <property type="entry name" value="THIOL_PROTEASE_CYS"/>
    <property type="match status" value="1"/>
</dbReference>
<dbReference type="EMBL" id="JAODUO010000229">
    <property type="protein sequence ID" value="KAK2185608.1"/>
    <property type="molecule type" value="Genomic_DNA"/>
</dbReference>
<dbReference type="GO" id="GO:0008234">
    <property type="term" value="F:cysteine-type peptidase activity"/>
    <property type="evidence" value="ECO:0007669"/>
    <property type="project" value="UniProtKB-KW"/>
</dbReference>
<feature type="signal peptide" evidence="7">
    <location>
        <begin position="1"/>
        <end position="19"/>
    </location>
</feature>
<keyword evidence="3" id="KW-0378">Hydrolase</keyword>
<evidence type="ECO:0000256" key="7">
    <source>
        <dbReference type="SAM" id="SignalP"/>
    </source>
</evidence>
<proteinExistence type="inferred from homology"/>
<organism evidence="10 11">
    <name type="scientific">Ridgeia piscesae</name>
    <name type="common">Tubeworm</name>
    <dbReference type="NCBI Taxonomy" id="27915"/>
    <lineage>
        <taxon>Eukaryota</taxon>
        <taxon>Metazoa</taxon>
        <taxon>Spiralia</taxon>
        <taxon>Lophotrochozoa</taxon>
        <taxon>Annelida</taxon>
        <taxon>Polychaeta</taxon>
        <taxon>Sedentaria</taxon>
        <taxon>Canalipalpata</taxon>
        <taxon>Sabellida</taxon>
        <taxon>Siboglinidae</taxon>
        <taxon>Ridgeia</taxon>
    </lineage>
</organism>
<evidence type="ECO:0000256" key="4">
    <source>
        <dbReference type="ARBA" id="ARBA00022807"/>
    </source>
</evidence>
<dbReference type="PANTHER" id="PTHR12411">
    <property type="entry name" value="CYSTEINE PROTEASE FAMILY C1-RELATED"/>
    <property type="match status" value="1"/>
</dbReference>
<dbReference type="PROSITE" id="PS00640">
    <property type="entry name" value="THIOL_PROTEASE_ASN"/>
    <property type="match status" value="1"/>
</dbReference>
<reference evidence="10" key="1">
    <citation type="journal article" date="2023" name="Mol. Biol. Evol.">
        <title>Third-Generation Sequencing Reveals the Adaptive Role of the Epigenome in Three Deep-Sea Polychaetes.</title>
        <authorList>
            <person name="Perez M."/>
            <person name="Aroh O."/>
            <person name="Sun Y."/>
            <person name="Lan Y."/>
            <person name="Juniper S.K."/>
            <person name="Young C.R."/>
            <person name="Angers B."/>
            <person name="Qian P.Y."/>
        </authorList>
    </citation>
    <scope>NUCLEOTIDE SEQUENCE</scope>
    <source>
        <strain evidence="10">R07B-5</strain>
    </source>
</reference>
<dbReference type="InterPro" id="IPR038765">
    <property type="entry name" value="Papain-like_cys_pep_sf"/>
</dbReference>
<evidence type="ECO:0000256" key="2">
    <source>
        <dbReference type="ARBA" id="ARBA00022670"/>
    </source>
</evidence>
<comment type="caution">
    <text evidence="10">The sequence shown here is derived from an EMBL/GenBank/DDBJ whole genome shotgun (WGS) entry which is preliminary data.</text>
</comment>
<dbReference type="GO" id="GO:0006508">
    <property type="term" value="P:proteolysis"/>
    <property type="evidence" value="ECO:0007669"/>
    <property type="project" value="UniProtKB-KW"/>
</dbReference>
<dbReference type="Proteomes" id="UP001209878">
    <property type="component" value="Unassembled WGS sequence"/>
</dbReference>
<dbReference type="SUPFAM" id="SSF54001">
    <property type="entry name" value="Cysteine proteinases"/>
    <property type="match status" value="1"/>
</dbReference>
<dbReference type="InterPro" id="IPR025661">
    <property type="entry name" value="Pept_asp_AS"/>
</dbReference>
<dbReference type="InterPro" id="IPR013201">
    <property type="entry name" value="Prot_inhib_I29"/>
</dbReference>
<evidence type="ECO:0000259" key="9">
    <source>
        <dbReference type="SMART" id="SM00848"/>
    </source>
</evidence>
<feature type="domain" description="Cathepsin propeptide inhibitor" evidence="9">
    <location>
        <begin position="30"/>
        <end position="90"/>
    </location>
</feature>
<feature type="domain" description="Peptidase C1A papain C-terminal" evidence="8">
    <location>
        <begin position="121"/>
        <end position="337"/>
    </location>
</feature>
<dbReference type="SMART" id="SM00645">
    <property type="entry name" value="Pept_C1"/>
    <property type="match status" value="1"/>
</dbReference>
<dbReference type="PRINTS" id="PR00705">
    <property type="entry name" value="PAPAIN"/>
</dbReference>
<sequence length="338" mass="37785">MTALRVALIFAVVCPVGSSQLSRHEMDVFWKFFKIAHSKIYDTPAEEIIRQRMFENNVALIKIHNLKYDLGLHTFTMGINEYSDMSPEEFSLTMNGLRLDRSAPRFAQPSDDLTCENDDPLPDSVDWRTNGYVTPVKNQGKCGSCYAFSTTGSLEGQMFNKTGRLRSLSEQNIVDCSRKEGNHGCRGGTMDKSFKYIKTNKGIDTDDSYPYRAKSGFFCHFKKKNIGGEVTDAVDITTGREDCLQKAVVSVGPISVAIDATYRFQNYKDGVFKDVGCDRVDLNHAVLLVGYGTTDKGQDYWLVKNSWGESWGLDGYVKMARNSDNMCGIATAASYPLV</sequence>
<evidence type="ECO:0008006" key="12">
    <source>
        <dbReference type="Google" id="ProtNLM"/>
    </source>
</evidence>
<dbReference type="Gene3D" id="3.90.70.10">
    <property type="entry name" value="Cysteine proteinases"/>
    <property type="match status" value="1"/>
</dbReference>
<keyword evidence="5" id="KW-0865">Zymogen</keyword>
<evidence type="ECO:0000313" key="11">
    <source>
        <dbReference type="Proteomes" id="UP001209878"/>
    </source>
</evidence>
<evidence type="ECO:0000313" key="10">
    <source>
        <dbReference type="EMBL" id="KAK2185608.1"/>
    </source>
</evidence>
<accession>A0AAD9NZY6</accession>
<dbReference type="CDD" id="cd02248">
    <property type="entry name" value="Peptidase_C1A"/>
    <property type="match status" value="1"/>
</dbReference>
<keyword evidence="7" id="KW-0732">Signal</keyword>
<dbReference type="InterPro" id="IPR000668">
    <property type="entry name" value="Peptidase_C1A_C"/>
</dbReference>
<evidence type="ECO:0000256" key="1">
    <source>
        <dbReference type="ARBA" id="ARBA00008455"/>
    </source>
</evidence>
<gene>
    <name evidence="10" type="ORF">NP493_230g03098</name>
</gene>
<evidence type="ECO:0000259" key="8">
    <source>
        <dbReference type="SMART" id="SM00645"/>
    </source>
</evidence>
<dbReference type="PROSITE" id="PS00639">
    <property type="entry name" value="THIOL_PROTEASE_HIS"/>
    <property type="match status" value="1"/>
</dbReference>
<dbReference type="Pfam" id="PF08246">
    <property type="entry name" value="Inhibitor_I29"/>
    <property type="match status" value="1"/>
</dbReference>
<evidence type="ECO:0000256" key="5">
    <source>
        <dbReference type="ARBA" id="ARBA00023145"/>
    </source>
</evidence>
<feature type="chain" id="PRO_5042125778" description="Cathepsin L" evidence="7">
    <location>
        <begin position="20"/>
        <end position="338"/>
    </location>
</feature>
<evidence type="ECO:0000256" key="6">
    <source>
        <dbReference type="ARBA" id="ARBA00023157"/>
    </source>
</evidence>
<dbReference type="Pfam" id="PF00112">
    <property type="entry name" value="Peptidase_C1"/>
    <property type="match status" value="1"/>
</dbReference>